<gene>
    <name evidence="6" type="ORF">H9Y04_43620</name>
</gene>
<name>A0ABR7SV87_9ACTN</name>
<dbReference type="InterPro" id="IPR041679">
    <property type="entry name" value="DNA2/NAM7-like_C"/>
</dbReference>
<evidence type="ECO:0000259" key="5">
    <source>
        <dbReference type="Pfam" id="PF13087"/>
    </source>
</evidence>
<evidence type="ECO:0000256" key="4">
    <source>
        <dbReference type="ARBA" id="ARBA00022840"/>
    </source>
</evidence>
<dbReference type="Pfam" id="PF13087">
    <property type="entry name" value="AAA_12"/>
    <property type="match status" value="1"/>
</dbReference>
<keyword evidence="2" id="KW-0378">Hydrolase</keyword>
<evidence type="ECO:0000313" key="6">
    <source>
        <dbReference type="EMBL" id="MBC9719421.1"/>
    </source>
</evidence>
<keyword evidence="7" id="KW-1185">Reference proteome</keyword>
<dbReference type="SUPFAM" id="SSF52540">
    <property type="entry name" value="P-loop containing nucleoside triphosphate hydrolases"/>
    <property type="match status" value="1"/>
</dbReference>
<evidence type="ECO:0000313" key="7">
    <source>
        <dbReference type="Proteomes" id="UP000642284"/>
    </source>
</evidence>
<dbReference type="Gene3D" id="3.40.50.300">
    <property type="entry name" value="P-loop containing nucleotide triphosphate hydrolases"/>
    <property type="match status" value="1"/>
</dbReference>
<dbReference type="RefSeq" id="WP_187819826.1">
    <property type="nucleotide sequence ID" value="NZ_JACTVJ010000041.1"/>
</dbReference>
<accession>A0ABR7SV87</accession>
<proteinExistence type="predicted"/>
<dbReference type="Proteomes" id="UP000642284">
    <property type="component" value="Unassembled WGS sequence"/>
</dbReference>
<keyword evidence="1" id="KW-0547">Nucleotide-binding</keyword>
<dbReference type="EMBL" id="JACTVJ010000041">
    <property type="protein sequence ID" value="MBC9719421.1"/>
    <property type="molecule type" value="Genomic_DNA"/>
</dbReference>
<dbReference type="GO" id="GO:0005524">
    <property type="term" value="F:ATP binding"/>
    <property type="evidence" value="ECO:0007669"/>
    <property type="project" value="UniProtKB-KW"/>
</dbReference>
<feature type="domain" description="DNA2/NAM7 helicase-like C-terminal" evidence="5">
    <location>
        <begin position="66"/>
        <end position="266"/>
    </location>
</feature>
<dbReference type="PANTHER" id="PTHR43788:SF8">
    <property type="entry name" value="DNA-BINDING PROTEIN SMUBP-2"/>
    <property type="match status" value="1"/>
</dbReference>
<evidence type="ECO:0000256" key="2">
    <source>
        <dbReference type="ARBA" id="ARBA00022801"/>
    </source>
</evidence>
<organism evidence="6 7">
    <name type="scientific">Streptomyces polyasparticus</name>
    <dbReference type="NCBI Taxonomy" id="2767826"/>
    <lineage>
        <taxon>Bacteria</taxon>
        <taxon>Bacillati</taxon>
        <taxon>Actinomycetota</taxon>
        <taxon>Actinomycetes</taxon>
        <taxon>Kitasatosporales</taxon>
        <taxon>Streptomycetaceae</taxon>
        <taxon>Streptomyces</taxon>
    </lineage>
</organism>
<protein>
    <submittedName>
        <fullName evidence="6">ATP-binding domain-containing protein</fullName>
    </submittedName>
</protein>
<keyword evidence="3" id="KW-0347">Helicase</keyword>
<comment type="caution">
    <text evidence="6">The sequence shown here is derived from an EMBL/GenBank/DDBJ whole genome shotgun (WGS) entry which is preliminary data.</text>
</comment>
<evidence type="ECO:0000256" key="3">
    <source>
        <dbReference type="ARBA" id="ARBA00022806"/>
    </source>
</evidence>
<dbReference type="InterPro" id="IPR050534">
    <property type="entry name" value="Coronavir_polyprotein_1ab"/>
</dbReference>
<reference evidence="6 7" key="1">
    <citation type="submission" date="2020-08" db="EMBL/GenBank/DDBJ databases">
        <title>Genemic of Streptomyces polyaspartic.</title>
        <authorList>
            <person name="Liu W."/>
        </authorList>
    </citation>
    <scope>NUCLEOTIDE SEQUENCE [LARGE SCALE GENOMIC DNA]</scope>
    <source>
        <strain evidence="6 7">TRM66268-LWL</strain>
    </source>
</reference>
<dbReference type="InterPro" id="IPR027417">
    <property type="entry name" value="P-loop_NTPase"/>
</dbReference>
<sequence length="292" mass="32289">MQLEPVIALPRSVQERLRAAYGVASTWVPSLTSAQRVADRTNRWGTLLDHQSSGLETESVWVGAPLRVHRRCERTMFDLSNDIAYDGLMVYGTKPHPFPGPEACDTCRSADRAGCRNCAYPVSCWVDVTATDCDGKWVVAEGKALAAVLTKLHGEWGVALNRVRILSPFREVVDGCARAVRAMRLESHVPAGADPAHHRKQVETFLSDNIGTVHTMQGKEADVVILVLGTHPQRGANARAWAGESPNLLNVAVSRAKRRLFVIGNHENWRREPHFDLLAEPGRLPRHAWSTS</sequence>
<evidence type="ECO:0000256" key="1">
    <source>
        <dbReference type="ARBA" id="ARBA00022741"/>
    </source>
</evidence>
<dbReference type="PANTHER" id="PTHR43788">
    <property type="entry name" value="DNA2/NAM7 HELICASE FAMILY MEMBER"/>
    <property type="match status" value="1"/>
</dbReference>
<keyword evidence="4 6" id="KW-0067">ATP-binding</keyword>